<evidence type="ECO:0000313" key="2">
    <source>
        <dbReference type="Proteomes" id="UP000540989"/>
    </source>
</evidence>
<dbReference type="AlphaFoldDB" id="A0A7W8E7A3"/>
<organism evidence="1 2">
    <name type="scientific">Granulicella aggregans</name>
    <dbReference type="NCBI Taxonomy" id="474949"/>
    <lineage>
        <taxon>Bacteria</taxon>
        <taxon>Pseudomonadati</taxon>
        <taxon>Acidobacteriota</taxon>
        <taxon>Terriglobia</taxon>
        <taxon>Terriglobales</taxon>
        <taxon>Acidobacteriaceae</taxon>
        <taxon>Granulicella</taxon>
    </lineage>
</organism>
<proteinExistence type="predicted"/>
<keyword evidence="2" id="KW-1185">Reference proteome</keyword>
<accession>A0A7W8E7A3</accession>
<reference evidence="1 2" key="1">
    <citation type="submission" date="2020-08" db="EMBL/GenBank/DDBJ databases">
        <title>Genomic Encyclopedia of Type Strains, Phase IV (KMG-V): Genome sequencing to study the core and pangenomes of soil and plant-associated prokaryotes.</title>
        <authorList>
            <person name="Whitman W."/>
        </authorList>
    </citation>
    <scope>NUCLEOTIDE SEQUENCE [LARGE SCALE GENOMIC DNA]</scope>
    <source>
        <strain evidence="1 2">M8UP14</strain>
    </source>
</reference>
<name>A0A7W8E7A3_9BACT</name>
<dbReference type="RefSeq" id="WP_184223976.1">
    <property type="nucleotide sequence ID" value="NZ_JACHIP010000031.1"/>
</dbReference>
<gene>
    <name evidence="1" type="ORF">HDF16_005940</name>
</gene>
<sequence length="174" mass="19729">MSILPSAFFAVIFVYFISVFAAHTWSGIRTRKLSSLSPRDLLNKLHPVPLREIEALAHAHMPSSEHSTRDPITIWRMLGEARGVSNMIENTEIMIALASYAERWNPADMQFDAARMRRDGVLFRRAAAHLSNSVITANPLNISLYAHEVASTYYVMSQRLRTAMNIDPQFAEPR</sequence>
<dbReference type="Proteomes" id="UP000540989">
    <property type="component" value="Unassembled WGS sequence"/>
</dbReference>
<evidence type="ECO:0000313" key="1">
    <source>
        <dbReference type="EMBL" id="MBB5061204.1"/>
    </source>
</evidence>
<protein>
    <submittedName>
        <fullName evidence="1">Uncharacterized protein</fullName>
    </submittedName>
</protein>
<dbReference type="EMBL" id="JACHIP010000031">
    <property type="protein sequence ID" value="MBB5061204.1"/>
    <property type="molecule type" value="Genomic_DNA"/>
</dbReference>
<comment type="caution">
    <text evidence="1">The sequence shown here is derived from an EMBL/GenBank/DDBJ whole genome shotgun (WGS) entry which is preliminary data.</text>
</comment>